<dbReference type="OMA" id="KCGQNLG"/>
<dbReference type="HOGENOM" id="CLU_122912_0_0_1"/>
<reference evidence="3" key="2">
    <citation type="submission" date="2025-08" db="UniProtKB">
        <authorList>
            <consortium name="Ensembl"/>
        </authorList>
    </citation>
    <scope>IDENTIFICATION</scope>
    <source>
        <strain evidence="3">Brown Norway</strain>
    </source>
</reference>
<dbReference type="GeneTree" id="ENSGT00940000168252"/>
<dbReference type="OrthoDB" id="9619113at2759"/>
<comment type="similarity">
    <text evidence="1">Belongs to the pancreatic ribonuclease family.</text>
</comment>
<dbReference type="PANTHER" id="PTHR11437:SF22">
    <property type="entry name" value="RIBONUCLEASE 11-RELATED"/>
    <property type="match status" value="1"/>
</dbReference>
<name>F7F9F0_RAT</name>
<dbReference type="RGD" id="1359723">
    <property type="gene designation" value="Rnase11"/>
</dbReference>
<accession>F7F9F0</accession>
<dbReference type="PANTHER" id="PTHR11437">
    <property type="entry name" value="RIBONUCLEASE"/>
    <property type="match status" value="1"/>
</dbReference>
<protein>
    <submittedName>
        <fullName evidence="3">Ribonuclease A family member 11</fullName>
    </submittedName>
</protein>
<evidence type="ECO:0000313" key="4">
    <source>
        <dbReference type="Proteomes" id="UP000002494"/>
    </source>
</evidence>
<feature type="compositionally biased region" description="Polar residues" evidence="2">
    <location>
        <begin position="1"/>
        <end position="24"/>
    </location>
</feature>
<feature type="compositionally biased region" description="Polar residues" evidence="2">
    <location>
        <begin position="70"/>
        <end position="87"/>
    </location>
</feature>
<sequence length="223" mass="25094">MRYRLTSSPERSWNLSPQHQLGQRNRQDHGAYEMAAFLLLLVLGLLLVEPSESKTKGAREQFSQEETRSAAKQTPEESTNSTLSDENISLGISRHVMSAPPRTSRRLSFVIPKRNTVRNGRDCVNSPSVWRTDVEVNESCQLGNNFIHSSMDVSHGIPKATSGKCERTPNLRYCDSLGLECTMCKVLAGHQCPRYHEHRITSLKRILTVLTSHSLMSWLVTGC</sequence>
<evidence type="ECO:0000256" key="1">
    <source>
        <dbReference type="ARBA" id="ARBA00005600"/>
    </source>
</evidence>
<feature type="region of interest" description="Disordered" evidence="2">
    <location>
        <begin position="54"/>
        <end position="98"/>
    </location>
</feature>
<keyword evidence="4" id="KW-1185">Reference proteome</keyword>
<feature type="region of interest" description="Disordered" evidence="2">
    <location>
        <begin position="1"/>
        <end position="27"/>
    </location>
</feature>
<evidence type="ECO:0000313" key="3">
    <source>
        <dbReference type="Ensembl" id="ENSRNOP00000057347.3"/>
    </source>
</evidence>
<dbReference type="InterPro" id="IPR001427">
    <property type="entry name" value="RNaseA"/>
</dbReference>
<evidence type="ECO:0000256" key="2">
    <source>
        <dbReference type="SAM" id="MobiDB-lite"/>
    </source>
</evidence>
<dbReference type="Bgee" id="ENSRNOG00000039543">
    <property type="expression patterns" value="Expressed in liver and 1 other cell type or tissue"/>
</dbReference>
<dbReference type="STRING" id="10116.ENSRNOP00000057347"/>
<organism evidence="3 4">
    <name type="scientific">Rattus norvegicus</name>
    <name type="common">Rat</name>
    <dbReference type="NCBI Taxonomy" id="10116"/>
    <lineage>
        <taxon>Eukaryota</taxon>
        <taxon>Metazoa</taxon>
        <taxon>Chordata</taxon>
        <taxon>Craniata</taxon>
        <taxon>Vertebrata</taxon>
        <taxon>Euteleostomi</taxon>
        <taxon>Mammalia</taxon>
        <taxon>Eutheria</taxon>
        <taxon>Euarchontoglires</taxon>
        <taxon>Glires</taxon>
        <taxon>Rodentia</taxon>
        <taxon>Myomorpha</taxon>
        <taxon>Muroidea</taxon>
        <taxon>Muridae</taxon>
        <taxon>Murinae</taxon>
        <taxon>Rattus</taxon>
    </lineage>
</organism>
<reference evidence="3" key="3">
    <citation type="submission" date="2025-09" db="UniProtKB">
        <authorList>
            <consortium name="Ensembl"/>
        </authorList>
    </citation>
    <scope>IDENTIFICATION</scope>
    <source>
        <strain evidence="3">Brown Norway</strain>
    </source>
</reference>
<dbReference type="eggNOG" id="ENOG502RR9B">
    <property type="taxonomic scope" value="Eukaryota"/>
</dbReference>
<dbReference type="PaxDb" id="10116-ENSRNOP00000057347"/>
<reference evidence="3" key="1">
    <citation type="submission" date="2024-01" db="EMBL/GenBank/DDBJ databases">
        <title>GRCr8: a new rat reference genome assembly contstructed from accurate long reads and long range scaffolding.</title>
        <authorList>
            <person name="Doris P.A."/>
            <person name="Kalbfleisch T."/>
            <person name="Li K."/>
            <person name="Howe K."/>
            <person name="Wood J."/>
        </authorList>
    </citation>
    <scope>NUCLEOTIDE SEQUENCE [LARGE SCALE GENOMIC DNA]</scope>
    <source>
        <strain evidence="3">Brown Norway</strain>
    </source>
</reference>
<evidence type="ECO:0000313" key="5">
    <source>
        <dbReference type="RGD" id="1359723"/>
    </source>
</evidence>
<proteinExistence type="inferred from homology"/>
<dbReference type="Proteomes" id="UP000002494">
    <property type="component" value="Chromosome 15"/>
</dbReference>
<dbReference type="Ensembl" id="ENSRNOT00000060614.5">
    <property type="protein sequence ID" value="ENSRNOP00000057347.3"/>
    <property type="gene ID" value="ENSRNOG00000039543.5"/>
</dbReference>
<gene>
    <name evidence="3 5" type="primary">Rnase11</name>
</gene>